<proteinExistence type="inferred from homology"/>
<name>A0A370FZ44_9COXI</name>
<dbReference type="RefSeq" id="WP_233432398.1">
    <property type="nucleotide sequence ID" value="NZ_QQAX01000065.1"/>
</dbReference>
<feature type="domain" description="Transposase IS4-like" evidence="5">
    <location>
        <begin position="109"/>
        <end position="325"/>
    </location>
</feature>
<dbReference type="Pfam" id="PF01609">
    <property type="entry name" value="DDE_Tnp_1"/>
    <property type="match status" value="1"/>
</dbReference>
<dbReference type="InterPro" id="IPR047952">
    <property type="entry name" value="Transpos_IS4"/>
</dbReference>
<feature type="domain" description="DUF4372" evidence="6">
    <location>
        <begin position="3"/>
        <end position="65"/>
    </location>
</feature>
<keyword evidence="4" id="KW-0233">DNA recombination</keyword>
<keyword evidence="2" id="KW-0815">Transposition</keyword>
<keyword evidence="3" id="KW-0238">DNA-binding</keyword>
<evidence type="ECO:0000259" key="6">
    <source>
        <dbReference type="Pfam" id="PF14294"/>
    </source>
</evidence>
<accession>A0A370FZ44</accession>
<comment type="caution">
    <text evidence="7">The sequence shown here is derived from an EMBL/GenBank/DDBJ whole genome shotgun (WGS) entry which is preliminary data.</text>
</comment>
<evidence type="ECO:0000313" key="8">
    <source>
        <dbReference type="Proteomes" id="UP000254720"/>
    </source>
</evidence>
<protein>
    <submittedName>
        <fullName evidence="7">IS4 family transposase</fullName>
    </submittedName>
</protein>
<dbReference type="AlphaFoldDB" id="A0A370FZ44"/>
<gene>
    <name evidence="7" type="ORF">C8D86_1651</name>
</gene>
<organism evidence="7 8">
    <name type="scientific">Aquicella lusitana</name>
    <dbReference type="NCBI Taxonomy" id="254246"/>
    <lineage>
        <taxon>Bacteria</taxon>
        <taxon>Pseudomonadati</taxon>
        <taxon>Pseudomonadota</taxon>
        <taxon>Gammaproteobacteria</taxon>
        <taxon>Legionellales</taxon>
        <taxon>Coxiellaceae</taxon>
        <taxon>Aquicella</taxon>
    </lineage>
</organism>
<dbReference type="InterPro" id="IPR002559">
    <property type="entry name" value="Transposase_11"/>
</dbReference>
<comment type="similarity">
    <text evidence="1">Belongs to the transposase 11 family.</text>
</comment>
<dbReference type="PANTHER" id="PTHR33258">
    <property type="entry name" value="TRANSPOSASE INSL FOR INSERTION SEQUENCE ELEMENT IS186A-RELATED"/>
    <property type="match status" value="1"/>
</dbReference>
<keyword evidence="8" id="KW-1185">Reference proteome</keyword>
<sequence>MKDTVFQRLLKPVTKKLMKECIERFRSDHRYESFNTFEHLKTMIYAHINEIKSLRTLEVAINSQKIGIKTQVKRSTLSDANRKRPAESFFWILEQLMSLLPRKKHKEIKKVIRILDSSPIQLRGQGYDEWSKQYATRHIQGLKLHVEYDLGLDLPLRMKLSHPNCNDATMGQKWPILKNTLYVFDKGYYDYNWWWSINKRQAYFVTRLKKNAAIVIESRQKNTREPILQDCLFRISNKVPRGGKRMEYSETLRYISVKREGKTPLILVTNLKDLPAENIAKLYKARWEIELFFKWIKQNLRLKKFLGRSSNAVKIQIATALIAFILIQIFKNVSNEKRSLHLVLVWIRHNLHVAEYRNRQYKPPIYLISR</sequence>
<dbReference type="GO" id="GO:0004803">
    <property type="term" value="F:transposase activity"/>
    <property type="evidence" value="ECO:0007669"/>
    <property type="project" value="InterPro"/>
</dbReference>
<evidence type="ECO:0000256" key="4">
    <source>
        <dbReference type="ARBA" id="ARBA00023172"/>
    </source>
</evidence>
<dbReference type="Pfam" id="PF14294">
    <property type="entry name" value="DUF4372"/>
    <property type="match status" value="1"/>
</dbReference>
<dbReference type="InterPro" id="IPR012337">
    <property type="entry name" value="RNaseH-like_sf"/>
</dbReference>
<evidence type="ECO:0000259" key="5">
    <source>
        <dbReference type="Pfam" id="PF01609"/>
    </source>
</evidence>
<dbReference type="EMBL" id="QQAX01000065">
    <property type="protein sequence ID" value="RDI36210.1"/>
    <property type="molecule type" value="Genomic_DNA"/>
</dbReference>
<evidence type="ECO:0000256" key="1">
    <source>
        <dbReference type="ARBA" id="ARBA00010075"/>
    </source>
</evidence>
<dbReference type="PANTHER" id="PTHR33258:SF1">
    <property type="entry name" value="TRANSPOSASE INSL FOR INSERTION SEQUENCE ELEMENT IS186A-RELATED"/>
    <property type="match status" value="1"/>
</dbReference>
<dbReference type="InterPro" id="IPR025399">
    <property type="entry name" value="DUF4372"/>
</dbReference>
<dbReference type="GO" id="GO:0006313">
    <property type="term" value="P:DNA transposition"/>
    <property type="evidence" value="ECO:0007669"/>
    <property type="project" value="InterPro"/>
</dbReference>
<dbReference type="GO" id="GO:0003677">
    <property type="term" value="F:DNA binding"/>
    <property type="evidence" value="ECO:0007669"/>
    <property type="project" value="UniProtKB-KW"/>
</dbReference>
<feature type="non-terminal residue" evidence="7">
    <location>
        <position position="370"/>
    </location>
</feature>
<dbReference type="Proteomes" id="UP000254720">
    <property type="component" value="Unassembled WGS sequence"/>
</dbReference>
<dbReference type="SUPFAM" id="SSF53098">
    <property type="entry name" value="Ribonuclease H-like"/>
    <property type="match status" value="1"/>
</dbReference>
<evidence type="ECO:0000256" key="2">
    <source>
        <dbReference type="ARBA" id="ARBA00022578"/>
    </source>
</evidence>
<evidence type="ECO:0000313" key="7">
    <source>
        <dbReference type="EMBL" id="RDI36210.1"/>
    </source>
</evidence>
<dbReference type="Gene3D" id="3.90.350.10">
    <property type="entry name" value="Transposase Inhibitor Protein From Tn5, Chain A, domain 1"/>
    <property type="match status" value="1"/>
</dbReference>
<reference evidence="7 8" key="1">
    <citation type="submission" date="2018-07" db="EMBL/GenBank/DDBJ databases">
        <title>Genomic Encyclopedia of Type Strains, Phase IV (KMG-IV): sequencing the most valuable type-strain genomes for metagenomic binning, comparative biology and taxonomic classification.</title>
        <authorList>
            <person name="Goeker M."/>
        </authorList>
    </citation>
    <scope>NUCLEOTIDE SEQUENCE [LARGE SCALE GENOMIC DNA]</scope>
    <source>
        <strain evidence="7 8">DSM 16500</strain>
    </source>
</reference>
<dbReference type="NCBIfam" id="NF033592">
    <property type="entry name" value="transpos_IS4_1"/>
    <property type="match status" value="1"/>
</dbReference>
<evidence type="ECO:0000256" key="3">
    <source>
        <dbReference type="ARBA" id="ARBA00023125"/>
    </source>
</evidence>